<sequence length="656" mass="74583">MMDLVFANKEPKVWVERVAIFESKEHGSPIREVELAKGLNLIWAKENAGDEPSLGHGVGKTSFCRLIRYCLGEDSFATKEFKERVLFELPEAYVAAVVWIKGIQWTVARALDARKKKFVVQEGNFVTVFSDKNQLDWKTYQQAIEQAVVPDQLILPVSGNEVSWGHVLSWCSRDQEAYLGDYYTWRDTRSESDAPGFTHPSKDPINMVRLCLSGESSNEQKLSRKVKQLGSEIANLEKEIASLERAPKLAWERLAKLLRNRIGVDQDVPVSTDQPQLFPTDLLGKARGELGNYQDEIEKLTGQQDGVREQQTEEAAERKLAEKDLRKFESLLKLERKSFYKESQKREERSKLKKQILNPSDELCELGNVRLSECKHIQEFQVLIGSSLDEKRRENESNELYQKRLTAIRNYKSRVKSVEETIKFHSRKEGLLESDYKKLQLKIQSVTALHAQLNQSIDDLSEYDDILSGRSDFKELNDLKSKLQKKTQEQHRESQSLDSASLSHAATSKKLTELYKQIVHEVFPDYTGECILGASVPFRIRGRGGEALHISEVLLGDICTLLYGANKGVTHPGMLIHDSPREADMGDNLYQKYEQLLVQLHQLGVSQDAFPFQYIVTTTTGPSSELIEQGVVKLILHSGNKDGFLFKQSFSGGELL</sequence>
<accession>A0A081MZU4</accession>
<keyword evidence="1" id="KW-0175">Coiled coil</keyword>
<feature type="compositionally biased region" description="Basic and acidic residues" evidence="2">
    <location>
        <begin position="483"/>
        <end position="495"/>
    </location>
</feature>
<evidence type="ECO:0000313" key="3">
    <source>
        <dbReference type="EMBL" id="KEQ11717.1"/>
    </source>
</evidence>
<evidence type="ECO:0008006" key="5">
    <source>
        <dbReference type="Google" id="ProtNLM"/>
    </source>
</evidence>
<comment type="caution">
    <text evidence="3">The sequence shown here is derived from an EMBL/GenBank/DDBJ whole genome shotgun (WGS) entry which is preliminary data.</text>
</comment>
<dbReference type="RefSeq" id="WP_034879466.1">
    <property type="nucleotide sequence ID" value="NZ_JOKG01000006.1"/>
</dbReference>
<keyword evidence="4" id="KW-1185">Reference proteome</keyword>
<dbReference type="AlphaFoldDB" id="A0A081MZU4"/>
<proteinExistence type="predicted"/>
<dbReference type="Proteomes" id="UP000028006">
    <property type="component" value="Unassembled WGS sequence"/>
</dbReference>
<reference evidence="3 4" key="1">
    <citation type="submission" date="2014-06" db="EMBL/GenBank/DDBJ databases">
        <title>Whole Genome Sequences of Three Symbiotic Endozoicomonas Bacteria.</title>
        <authorList>
            <person name="Neave M.J."/>
            <person name="Apprill A."/>
            <person name="Voolstra C.R."/>
        </authorList>
    </citation>
    <scope>NUCLEOTIDE SEQUENCE [LARGE SCALE GENOMIC DNA]</scope>
    <source>
        <strain evidence="3 4">LMG 24815</strain>
    </source>
</reference>
<name>A0A081MZU4_9GAMM</name>
<gene>
    <name evidence="3" type="ORF">GZ77_24730</name>
</gene>
<protein>
    <recommendedName>
        <fullName evidence="5">DUF2326 domain-containing protein</fullName>
    </recommendedName>
</protein>
<evidence type="ECO:0000313" key="4">
    <source>
        <dbReference type="Proteomes" id="UP000028006"/>
    </source>
</evidence>
<feature type="coiled-coil region" evidence="1">
    <location>
        <begin position="219"/>
        <end position="246"/>
    </location>
</feature>
<feature type="region of interest" description="Disordered" evidence="2">
    <location>
        <begin position="483"/>
        <end position="502"/>
    </location>
</feature>
<dbReference type="eggNOG" id="COG1196">
    <property type="taxonomic scope" value="Bacteria"/>
</dbReference>
<evidence type="ECO:0000256" key="2">
    <source>
        <dbReference type="SAM" id="MobiDB-lite"/>
    </source>
</evidence>
<feature type="coiled-coil region" evidence="1">
    <location>
        <begin position="283"/>
        <end position="310"/>
    </location>
</feature>
<organism evidence="3 4">
    <name type="scientific">Endozoicomonas montiporae</name>
    <dbReference type="NCBI Taxonomy" id="1027273"/>
    <lineage>
        <taxon>Bacteria</taxon>
        <taxon>Pseudomonadati</taxon>
        <taxon>Pseudomonadota</taxon>
        <taxon>Gammaproteobacteria</taxon>
        <taxon>Oceanospirillales</taxon>
        <taxon>Endozoicomonadaceae</taxon>
        <taxon>Endozoicomonas</taxon>
    </lineage>
</organism>
<dbReference type="EMBL" id="JOKG01000006">
    <property type="protein sequence ID" value="KEQ11717.1"/>
    <property type="molecule type" value="Genomic_DNA"/>
</dbReference>
<evidence type="ECO:0000256" key="1">
    <source>
        <dbReference type="SAM" id="Coils"/>
    </source>
</evidence>